<accession>A0A6C0IWY9</accession>
<sequence>MTTFFFDKIKLQNDTLVDNKCIIDISLLQQNVLNLKNLIKFTKMIYTNNQTINKPMNNNQTINKPMNNNQLINKQMNINNKPINNNKLNQNKLNQVKDKYYYVKQKDTLFWCFYIFKNGYSSYEMDCNNNYFTIEKQEKYKYIELLREEKNKNLLKMFKIKPLMNLENDLANNDKISIKTFFGLCLIEKMNVLLVDGRKVYELLCSDSKNMWIVHKNAISGEYYIESEFDKAELYKYKNGYFSMPSFDYKLKSITSYKTDDLLELCEKLNICIDNSKNDKKRLLKKDIYELVVQQFR</sequence>
<dbReference type="EMBL" id="MN740250">
    <property type="protein sequence ID" value="QHT96023.1"/>
    <property type="molecule type" value="Genomic_DNA"/>
</dbReference>
<protein>
    <submittedName>
        <fullName evidence="1">Uncharacterized protein</fullName>
    </submittedName>
</protein>
<evidence type="ECO:0000313" key="1">
    <source>
        <dbReference type="EMBL" id="QHT96023.1"/>
    </source>
</evidence>
<dbReference type="AlphaFoldDB" id="A0A6C0IWY9"/>
<name>A0A6C0IWY9_9ZZZZ</name>
<organism evidence="1">
    <name type="scientific">viral metagenome</name>
    <dbReference type="NCBI Taxonomy" id="1070528"/>
    <lineage>
        <taxon>unclassified sequences</taxon>
        <taxon>metagenomes</taxon>
        <taxon>organismal metagenomes</taxon>
    </lineage>
</organism>
<reference evidence="1" key="1">
    <citation type="journal article" date="2020" name="Nature">
        <title>Giant virus diversity and host interactions through global metagenomics.</title>
        <authorList>
            <person name="Schulz F."/>
            <person name="Roux S."/>
            <person name="Paez-Espino D."/>
            <person name="Jungbluth S."/>
            <person name="Walsh D.A."/>
            <person name="Denef V.J."/>
            <person name="McMahon K.D."/>
            <person name="Konstantinidis K.T."/>
            <person name="Eloe-Fadrosh E.A."/>
            <person name="Kyrpides N.C."/>
            <person name="Woyke T."/>
        </authorList>
    </citation>
    <scope>NUCLEOTIDE SEQUENCE</scope>
    <source>
        <strain evidence="1">GVMAG-M-3300024301-20</strain>
    </source>
</reference>
<proteinExistence type="predicted"/>